<dbReference type="PANTHER" id="PTHR24061">
    <property type="entry name" value="CALCIUM-SENSING RECEPTOR-RELATED"/>
    <property type="match status" value="1"/>
</dbReference>
<keyword evidence="2" id="KW-1003">Cell membrane</keyword>
<reference evidence="13" key="1">
    <citation type="submission" date="2023-07" db="EMBL/GenBank/DDBJ databases">
        <authorList>
            <person name="Stuckert A."/>
        </authorList>
    </citation>
    <scope>NUCLEOTIDE SEQUENCE</scope>
</reference>
<dbReference type="Pfam" id="PF00003">
    <property type="entry name" value="7tm_3"/>
    <property type="match status" value="1"/>
</dbReference>
<dbReference type="PROSITE" id="PS50259">
    <property type="entry name" value="G_PROTEIN_RECEP_F3_4"/>
    <property type="match status" value="1"/>
</dbReference>
<evidence type="ECO:0000256" key="8">
    <source>
        <dbReference type="ARBA" id="ARBA00023180"/>
    </source>
</evidence>
<evidence type="ECO:0000256" key="9">
    <source>
        <dbReference type="ARBA" id="ARBA00023224"/>
    </source>
</evidence>
<gene>
    <name evidence="13" type="ORF">RIMI_LOCUS1828971</name>
</gene>
<keyword evidence="6" id="KW-0675">Receptor</keyword>
<dbReference type="PROSITE" id="PS00981">
    <property type="entry name" value="G_PROTEIN_RECEP_F3_3"/>
    <property type="match status" value="1"/>
</dbReference>
<keyword evidence="5 11" id="KW-1133">Transmembrane helix</keyword>
<dbReference type="InterPro" id="IPR000068">
    <property type="entry name" value="GPCR_3_Ca_sens_rcpt-rel"/>
</dbReference>
<evidence type="ECO:0000313" key="13">
    <source>
        <dbReference type="EMBL" id="CAJ0922750.1"/>
    </source>
</evidence>
<evidence type="ECO:0000256" key="4">
    <source>
        <dbReference type="ARBA" id="ARBA00022729"/>
    </source>
</evidence>
<dbReference type="PANTHER" id="PTHR24061:SF599">
    <property type="entry name" value="G-PROTEIN COUPLED RECEPTORS FAMILY 3 PROFILE DOMAIN-CONTAINING PROTEIN"/>
    <property type="match status" value="1"/>
</dbReference>
<evidence type="ECO:0000259" key="12">
    <source>
        <dbReference type="PROSITE" id="PS50259"/>
    </source>
</evidence>
<dbReference type="InterPro" id="IPR038550">
    <property type="entry name" value="GPCR_3_9-Cys_sf"/>
</dbReference>
<feature type="region of interest" description="Disordered" evidence="10">
    <location>
        <begin position="1"/>
        <end position="21"/>
    </location>
</feature>
<organism evidence="13 14">
    <name type="scientific">Ranitomeya imitator</name>
    <name type="common">mimic poison frog</name>
    <dbReference type="NCBI Taxonomy" id="111125"/>
    <lineage>
        <taxon>Eukaryota</taxon>
        <taxon>Metazoa</taxon>
        <taxon>Chordata</taxon>
        <taxon>Craniata</taxon>
        <taxon>Vertebrata</taxon>
        <taxon>Euteleostomi</taxon>
        <taxon>Amphibia</taxon>
        <taxon>Batrachia</taxon>
        <taxon>Anura</taxon>
        <taxon>Neobatrachia</taxon>
        <taxon>Hyloidea</taxon>
        <taxon>Dendrobatidae</taxon>
        <taxon>Dendrobatinae</taxon>
        <taxon>Ranitomeya</taxon>
    </lineage>
</organism>
<protein>
    <recommendedName>
        <fullName evidence="12">G-protein coupled receptors family 3 profile domain-containing protein</fullName>
    </recommendedName>
</protein>
<comment type="caution">
    <text evidence="13">The sequence shown here is derived from an EMBL/GenBank/DDBJ whole genome shotgun (WGS) entry which is preliminary data.</text>
</comment>
<feature type="transmembrane region" description="Helical" evidence="11">
    <location>
        <begin position="277"/>
        <end position="297"/>
    </location>
</feature>
<feature type="transmembrane region" description="Helical" evidence="11">
    <location>
        <begin position="113"/>
        <end position="137"/>
    </location>
</feature>
<feature type="compositionally biased region" description="Polar residues" evidence="10">
    <location>
        <begin position="1"/>
        <end position="16"/>
    </location>
</feature>
<dbReference type="InterPro" id="IPR011500">
    <property type="entry name" value="GPCR_3_9-Cys_dom"/>
</dbReference>
<name>A0ABN9KSY8_9NEOB</name>
<keyword evidence="9" id="KW-0807">Transducer</keyword>
<dbReference type="InterPro" id="IPR000337">
    <property type="entry name" value="GPCR_3"/>
</dbReference>
<dbReference type="PRINTS" id="PR01535">
    <property type="entry name" value="VOMERONASL2R"/>
</dbReference>
<keyword evidence="14" id="KW-1185">Reference proteome</keyword>
<dbReference type="Pfam" id="PF07562">
    <property type="entry name" value="NCD3G"/>
    <property type="match status" value="1"/>
</dbReference>
<keyword evidence="8" id="KW-0325">Glycoprotein</keyword>
<dbReference type="InterPro" id="IPR017979">
    <property type="entry name" value="GPCR_3_CS"/>
</dbReference>
<evidence type="ECO:0000256" key="5">
    <source>
        <dbReference type="ARBA" id="ARBA00022989"/>
    </source>
</evidence>
<keyword evidence="3 11" id="KW-0812">Transmembrane</keyword>
<dbReference type="Gene3D" id="2.10.50.30">
    <property type="entry name" value="GPCR, family 3, nine cysteines domain"/>
    <property type="match status" value="1"/>
</dbReference>
<dbReference type="InterPro" id="IPR017978">
    <property type="entry name" value="GPCR_3_C"/>
</dbReference>
<keyword evidence="4" id="KW-0732">Signal</keyword>
<evidence type="ECO:0000256" key="7">
    <source>
        <dbReference type="ARBA" id="ARBA00023136"/>
    </source>
</evidence>
<dbReference type="EMBL" id="CAUEEQ010002441">
    <property type="protein sequence ID" value="CAJ0922750.1"/>
    <property type="molecule type" value="Genomic_DNA"/>
</dbReference>
<keyword evidence="6" id="KW-0297">G-protein coupled receptor</keyword>
<proteinExistence type="predicted"/>
<feature type="transmembrane region" description="Helical" evidence="11">
    <location>
        <begin position="158"/>
        <end position="176"/>
    </location>
</feature>
<evidence type="ECO:0000256" key="6">
    <source>
        <dbReference type="ARBA" id="ARBA00023040"/>
    </source>
</evidence>
<evidence type="ECO:0000256" key="1">
    <source>
        <dbReference type="ARBA" id="ARBA00004651"/>
    </source>
</evidence>
<feature type="domain" description="G-protein coupled receptors family 3 profile" evidence="12">
    <location>
        <begin position="96"/>
        <end position="307"/>
    </location>
</feature>
<evidence type="ECO:0000256" key="11">
    <source>
        <dbReference type="SAM" id="Phobius"/>
    </source>
</evidence>
<keyword evidence="7 11" id="KW-0472">Membrane</keyword>
<feature type="transmembrane region" description="Helical" evidence="11">
    <location>
        <begin position="237"/>
        <end position="257"/>
    </location>
</feature>
<dbReference type="Proteomes" id="UP001176940">
    <property type="component" value="Unassembled WGS sequence"/>
</dbReference>
<dbReference type="InterPro" id="IPR004073">
    <property type="entry name" value="GPCR_3_vmron_rcpt_2"/>
</dbReference>
<sequence>MLNTTPQSKCSPSCPSGSRKATIPGKPTCCFGCVQCPIGEIANETGTINTVRRFCGVQKKSSWDTWPNTQQDLCLPRTIEFLSYDEAIGINLASLSLAFIGYPHPEKCLLRQVAFGLAFTLCITCVLAKTITVVIAFKATKPGTSLQRWTGARVSYTLIVICVFLQISVCVTWLSYSPPFPEYDTHTQSRVIILNCNEGSPVAFWVMLGYLGLLATVSFIMAFLARRLPDSYNEAKHITFSMLAFLCVWISFIPATLSSRGKYTVAMEIFAIPSSSWAVVFCIFLPKCFIILFRPHLNVRQNLMRKEIVHL</sequence>
<accession>A0ABN9KSY8</accession>
<feature type="transmembrane region" description="Helical" evidence="11">
    <location>
        <begin position="202"/>
        <end position="225"/>
    </location>
</feature>
<evidence type="ECO:0000256" key="3">
    <source>
        <dbReference type="ARBA" id="ARBA00022692"/>
    </source>
</evidence>
<evidence type="ECO:0000313" key="14">
    <source>
        <dbReference type="Proteomes" id="UP001176940"/>
    </source>
</evidence>
<dbReference type="PRINTS" id="PR00248">
    <property type="entry name" value="GPCRMGR"/>
</dbReference>
<evidence type="ECO:0000256" key="2">
    <source>
        <dbReference type="ARBA" id="ARBA00022475"/>
    </source>
</evidence>
<comment type="subcellular location">
    <subcellularLocation>
        <location evidence="1">Cell membrane</location>
        <topology evidence="1">Multi-pass membrane protein</topology>
    </subcellularLocation>
</comment>
<evidence type="ECO:0000256" key="10">
    <source>
        <dbReference type="SAM" id="MobiDB-lite"/>
    </source>
</evidence>